<dbReference type="InterPro" id="IPR000073">
    <property type="entry name" value="AB_hydrolase_1"/>
</dbReference>
<feature type="signal peptide" evidence="2">
    <location>
        <begin position="1"/>
        <end position="20"/>
    </location>
</feature>
<keyword evidence="1 4" id="KW-0378">Hydrolase</keyword>
<sequence length="298" mass="33504">MKNFLKLCLVAIACATLVSCNNINFSNTSDEANTQDSLITATDGVEIFYTEKGSGPLTLFFVHGWCIDQTYWKEQITIFSKDYQTVAIDLPGFGKSGKDRKLYSIESYANDVNTVIEKLNLQNVVLIGHSMAGDIILEATHENKNIKALIGVDNFKDVDQQLNDEMKAEIDRFMIMLQEQYTEIAPAYAEQSLFHSETDSVVKQKVLNDIKTANPHISTSVLQAVFDYGPKEKERLAEIDKKLFLINSVLPKTNEKNLASTGVVYKVLEIKGTGHYPMTENPRAFNIKLQEVLHELNP</sequence>
<dbReference type="InterPro" id="IPR029058">
    <property type="entry name" value="AB_hydrolase_fold"/>
</dbReference>
<dbReference type="InterPro" id="IPR050266">
    <property type="entry name" value="AB_hydrolase_sf"/>
</dbReference>
<name>A0A7K3WUN7_9FLAO</name>
<gene>
    <name evidence="4" type="ORF">G3O08_17920</name>
</gene>
<organism evidence="4 5">
    <name type="scientific">Cryomorpha ignava</name>
    <dbReference type="NCBI Taxonomy" id="101383"/>
    <lineage>
        <taxon>Bacteria</taxon>
        <taxon>Pseudomonadati</taxon>
        <taxon>Bacteroidota</taxon>
        <taxon>Flavobacteriia</taxon>
        <taxon>Flavobacteriales</taxon>
        <taxon>Cryomorphaceae</taxon>
        <taxon>Cryomorpha</taxon>
    </lineage>
</organism>
<evidence type="ECO:0000313" key="5">
    <source>
        <dbReference type="Proteomes" id="UP000486602"/>
    </source>
</evidence>
<reference evidence="4 5" key="1">
    <citation type="submission" date="2020-02" db="EMBL/GenBank/DDBJ databases">
        <title>Out from the shadows clarifying the taxonomy of the family Cryomorphaceae and related taxa by utilizing the GTDB taxonomic framework.</title>
        <authorList>
            <person name="Bowman J.P."/>
        </authorList>
    </citation>
    <scope>NUCLEOTIDE SEQUENCE [LARGE SCALE GENOMIC DNA]</scope>
    <source>
        <strain evidence="4 5">QSSC 1-22</strain>
    </source>
</reference>
<dbReference type="GO" id="GO:0016787">
    <property type="term" value="F:hydrolase activity"/>
    <property type="evidence" value="ECO:0007669"/>
    <property type="project" value="UniProtKB-KW"/>
</dbReference>
<evidence type="ECO:0000256" key="2">
    <source>
        <dbReference type="SAM" id="SignalP"/>
    </source>
</evidence>
<dbReference type="RefSeq" id="WP_163286834.1">
    <property type="nucleotide sequence ID" value="NZ_JAAGVY010000051.1"/>
</dbReference>
<dbReference type="EMBL" id="JAAGVY010000051">
    <property type="protein sequence ID" value="NEN25377.1"/>
    <property type="molecule type" value="Genomic_DNA"/>
</dbReference>
<keyword evidence="5" id="KW-1185">Reference proteome</keyword>
<dbReference type="Gene3D" id="3.40.50.1820">
    <property type="entry name" value="alpha/beta hydrolase"/>
    <property type="match status" value="1"/>
</dbReference>
<dbReference type="PANTHER" id="PTHR43798">
    <property type="entry name" value="MONOACYLGLYCEROL LIPASE"/>
    <property type="match status" value="1"/>
</dbReference>
<dbReference type="PANTHER" id="PTHR43798:SF31">
    <property type="entry name" value="AB HYDROLASE SUPERFAMILY PROTEIN YCLE"/>
    <property type="match status" value="1"/>
</dbReference>
<keyword evidence="2" id="KW-0732">Signal</keyword>
<feature type="domain" description="AB hydrolase-1" evidence="3">
    <location>
        <begin position="59"/>
        <end position="164"/>
    </location>
</feature>
<dbReference type="Pfam" id="PF00561">
    <property type="entry name" value="Abhydrolase_1"/>
    <property type="match status" value="1"/>
</dbReference>
<protein>
    <submittedName>
        <fullName evidence="4">Alpha/beta hydrolase</fullName>
    </submittedName>
</protein>
<comment type="caution">
    <text evidence="4">The sequence shown here is derived from an EMBL/GenBank/DDBJ whole genome shotgun (WGS) entry which is preliminary data.</text>
</comment>
<dbReference type="SUPFAM" id="SSF53474">
    <property type="entry name" value="alpha/beta-Hydrolases"/>
    <property type="match status" value="1"/>
</dbReference>
<dbReference type="AlphaFoldDB" id="A0A7K3WUN7"/>
<feature type="chain" id="PRO_5029914662" evidence="2">
    <location>
        <begin position="21"/>
        <end position="298"/>
    </location>
</feature>
<dbReference type="PROSITE" id="PS51257">
    <property type="entry name" value="PROKAR_LIPOPROTEIN"/>
    <property type="match status" value="1"/>
</dbReference>
<dbReference type="GO" id="GO:0016020">
    <property type="term" value="C:membrane"/>
    <property type="evidence" value="ECO:0007669"/>
    <property type="project" value="TreeGrafter"/>
</dbReference>
<accession>A0A7K3WUN7</accession>
<evidence type="ECO:0000259" key="3">
    <source>
        <dbReference type="Pfam" id="PF00561"/>
    </source>
</evidence>
<proteinExistence type="predicted"/>
<dbReference type="Proteomes" id="UP000486602">
    <property type="component" value="Unassembled WGS sequence"/>
</dbReference>
<evidence type="ECO:0000313" key="4">
    <source>
        <dbReference type="EMBL" id="NEN25377.1"/>
    </source>
</evidence>
<evidence type="ECO:0000256" key="1">
    <source>
        <dbReference type="ARBA" id="ARBA00022801"/>
    </source>
</evidence>